<comment type="subcellular location">
    <subcellularLocation>
        <location evidence="1">Membrane</location>
    </subcellularLocation>
</comment>
<evidence type="ECO:0000256" key="1">
    <source>
        <dbReference type="ARBA" id="ARBA00004370"/>
    </source>
</evidence>
<dbReference type="GO" id="GO:0009247">
    <property type="term" value="P:glycolipid biosynthetic process"/>
    <property type="evidence" value="ECO:0007669"/>
    <property type="project" value="InterPro"/>
</dbReference>
<comment type="caution">
    <text evidence="8">The sequence shown here is derived from an EMBL/GenBank/DDBJ whole genome shotgun (WGS) entry which is preliminary data.</text>
</comment>
<keyword evidence="3" id="KW-0328">Glycosyltransferase</keyword>
<dbReference type="PANTHER" id="PTHR43025:SF3">
    <property type="entry name" value="MONOGALACTOSYLDIACYLGLYCEROL SYNTHASE 1, CHLOROPLASTIC"/>
    <property type="match status" value="1"/>
</dbReference>
<feature type="region of interest" description="Disordered" evidence="5">
    <location>
        <begin position="419"/>
        <end position="439"/>
    </location>
</feature>
<dbReference type="GO" id="GO:0016020">
    <property type="term" value="C:membrane"/>
    <property type="evidence" value="ECO:0007669"/>
    <property type="project" value="UniProtKB-SubCell"/>
</dbReference>
<evidence type="ECO:0000313" key="8">
    <source>
        <dbReference type="EMBL" id="PTQ51464.1"/>
    </source>
</evidence>
<sequence length="449" mass="50129">MKGESVARARSPLIRRVWIVYAAYGYGHRSAAEAMAEAVRALHPEADVVVEDFMERVHPRFHRLLQRIFYFALRYVPSAYRTVYAVGAPQKLLFREMLAFVRLAGRSPLLARLRDLSPDLVISTHFLATQELAELRARGELLAPLVTVVTDYAVHPFWVHPANDLYLVGSREGIEVLKTFGFPASRAFATGLPLRAQFWNADAAAPLRLSLSPGSAERPLRLLFMGGGLGMLDSLPELLLSLDRLPFAKEVHVVAGRNDELYRALSEFRERLRSPLLVYGFVEEVHRLMQEADLLVTKAGGLSVAEAWALGLPIFLYRPLAGHEEENARLLDAAGVARLARTSEDLLHQIAEFAARPYRGVPDPRRLRAALEAVRIVWPYAEEHVLYGSGEAPLLDLELDDLWEEEGFSAAERSGDVFPILDGRGGEGGDDPSCRESFSPRVFFPPESR</sequence>
<dbReference type="Gene3D" id="3.40.50.2000">
    <property type="entry name" value="Glycogen Phosphorylase B"/>
    <property type="match status" value="1"/>
</dbReference>
<evidence type="ECO:0000256" key="4">
    <source>
        <dbReference type="ARBA" id="ARBA00022679"/>
    </source>
</evidence>
<dbReference type="Pfam" id="PF06925">
    <property type="entry name" value="MGDG_synth"/>
    <property type="match status" value="1"/>
</dbReference>
<evidence type="ECO:0000259" key="6">
    <source>
        <dbReference type="Pfam" id="PF04101"/>
    </source>
</evidence>
<gene>
    <name evidence="8" type="ORF">BLITH_1541</name>
</gene>
<dbReference type="AlphaFoldDB" id="A0A2T5G5J8"/>
<evidence type="ECO:0000256" key="5">
    <source>
        <dbReference type="SAM" id="MobiDB-lite"/>
    </source>
</evidence>
<comment type="similarity">
    <text evidence="2">Belongs to the glycosyltransferase 28 family.</text>
</comment>
<dbReference type="SUPFAM" id="SSF53756">
    <property type="entry name" value="UDP-Glycosyltransferase/glycogen phosphorylase"/>
    <property type="match status" value="1"/>
</dbReference>
<evidence type="ECO:0000256" key="3">
    <source>
        <dbReference type="ARBA" id="ARBA00022676"/>
    </source>
</evidence>
<dbReference type="GO" id="GO:0016758">
    <property type="term" value="F:hexosyltransferase activity"/>
    <property type="evidence" value="ECO:0007669"/>
    <property type="project" value="InterPro"/>
</dbReference>
<dbReference type="PANTHER" id="PTHR43025">
    <property type="entry name" value="MONOGALACTOSYLDIACYLGLYCEROL SYNTHASE"/>
    <property type="match status" value="1"/>
</dbReference>
<keyword evidence="4" id="KW-0808">Transferase</keyword>
<dbReference type="EMBL" id="PEBW01000005">
    <property type="protein sequence ID" value="PTQ51464.1"/>
    <property type="molecule type" value="Genomic_DNA"/>
</dbReference>
<protein>
    <submittedName>
        <fullName evidence="8">Diglucosyldiacylglycerol synthase (LTA membrane anchor synthesis)</fullName>
    </submittedName>
</protein>
<dbReference type="InterPro" id="IPR050519">
    <property type="entry name" value="Glycosyltransf_28_UgtP"/>
</dbReference>
<dbReference type="Pfam" id="PF04101">
    <property type="entry name" value="Glyco_tran_28_C"/>
    <property type="match status" value="1"/>
</dbReference>
<feature type="domain" description="Glycosyl transferase family 28 C-terminal" evidence="6">
    <location>
        <begin position="234"/>
        <end position="351"/>
    </location>
</feature>
<evidence type="ECO:0000256" key="2">
    <source>
        <dbReference type="ARBA" id="ARBA00006962"/>
    </source>
</evidence>
<evidence type="ECO:0000259" key="7">
    <source>
        <dbReference type="Pfam" id="PF06925"/>
    </source>
</evidence>
<dbReference type="Proteomes" id="UP000244016">
    <property type="component" value="Unassembled WGS sequence"/>
</dbReference>
<proteinExistence type="inferred from homology"/>
<organism evidence="8 9">
    <name type="scientific">Brockia lithotrophica</name>
    <dbReference type="NCBI Taxonomy" id="933949"/>
    <lineage>
        <taxon>Bacteria</taxon>
        <taxon>Bacillati</taxon>
        <taxon>Bacillota</taxon>
        <taxon>Bacilli</taxon>
        <taxon>Bacillales</taxon>
        <taxon>Bacillales Family X. Incertae Sedis</taxon>
        <taxon>Brockia</taxon>
    </lineage>
</organism>
<name>A0A2T5G5J8_9BACL</name>
<dbReference type="InterPro" id="IPR007235">
    <property type="entry name" value="Glyco_trans_28_C"/>
</dbReference>
<accession>A0A2T5G5J8</accession>
<reference evidence="8 9" key="1">
    <citation type="submission" date="2017-08" db="EMBL/GenBank/DDBJ databases">
        <title>Burning lignite coal seam in the remote Altai Mountains harbors a hydrogen-driven thermophilic microbial community.</title>
        <authorList>
            <person name="Kadnikov V.V."/>
            <person name="Mardanov A.V."/>
            <person name="Ivasenko D."/>
            <person name="Beletsky A.V."/>
            <person name="Karnachuk O.V."/>
            <person name="Ravin N.V."/>
        </authorList>
    </citation>
    <scope>NUCLEOTIDE SEQUENCE [LARGE SCALE GENOMIC DNA]</scope>
    <source>
        <strain evidence="8">AL31</strain>
    </source>
</reference>
<feature type="domain" description="Diacylglycerol glucosyltransferase N-terminal" evidence="7">
    <location>
        <begin position="28"/>
        <end position="193"/>
    </location>
</feature>
<evidence type="ECO:0000313" key="9">
    <source>
        <dbReference type="Proteomes" id="UP000244016"/>
    </source>
</evidence>
<dbReference type="InterPro" id="IPR009695">
    <property type="entry name" value="Diacylglyc_glucosyltr_N"/>
</dbReference>